<reference evidence="1" key="1">
    <citation type="submission" date="2021-12" db="EMBL/GenBank/DDBJ databases">
        <authorList>
            <person name="Li Y."/>
        </authorList>
    </citation>
    <scope>NUCLEOTIDE SEQUENCE</scope>
    <source>
        <strain evidence="1">DKSPLA3</strain>
    </source>
</reference>
<protein>
    <recommendedName>
        <fullName evidence="3">Tip attachment protein J domain-containing protein</fullName>
    </recommendedName>
</protein>
<evidence type="ECO:0000313" key="2">
    <source>
        <dbReference type="Proteomes" id="UP001139089"/>
    </source>
</evidence>
<dbReference type="Proteomes" id="UP001139089">
    <property type="component" value="Unassembled WGS sequence"/>
</dbReference>
<sequence>MSLRTHYEDMPSYEVYRRVTEMDWHSSTSLKTPPPSYDPIFTPLFVAAGFTGVVAGTTITTASIASAIATTALTFGLQMLMAPKPPKPEDGKAPKTQAVPYRQWCVGTNRLSGAFMLWESAGNKLFAVQAVAGHPVSAFKKFWLHDDVVELAELDSTGQRMGDSNPYADGVYIFRRLGSESLADLPYQNIIDRFAEKPLAERLWTPDHLGIGQASMAMIARATKATKQQQRFPYGVPNLTAEIDGAKCWDFRNPAQSPTNPATWTFTKNSALILAWHLCFSEFGERADYTKAILPVIDLWKEEADICDEDVPLNGGGTEKRYECNGWDTAENSPKAGLNAILATCDGHLVVRGDGARILTVGKFRESRCSTLSDADISGHSIQYDVLFEDEVNRLIPKFTYPAIDYATADTDYFEDTAAQLKAGRVLPQEAEYTWVQQWRQARRLAKREWLRIQQKVNGSIDVRHSGINAAYSRWVRLDTPFLIPKLNGTIVENRRSVLALTKGGFSMDIKAHPENIDFWAPATDEGMQPPIPPKQNKDGLATPVINLVRAKSNGSSVYIRVDIIDPDDDSLIPITRYRLADDGSGNPGEWIDQEYPDATPAGGFIKLNTTVVPSGKLIEVQAAYKTSKNTGDWSLTATVTSTVDGTAPDAAEALDFTAPTFSARAANTTASQGRTTYLTFKVGTTSQTFAAATLINKLAAAPGDVRYVQPVSAAGATRRLWVQPENASGVAGPTSFIDRVVP</sequence>
<evidence type="ECO:0000313" key="1">
    <source>
        <dbReference type="EMBL" id="MCD7109701.1"/>
    </source>
</evidence>
<evidence type="ECO:0008006" key="3">
    <source>
        <dbReference type="Google" id="ProtNLM"/>
    </source>
</evidence>
<organism evidence="1 2">
    <name type="scientific">Rhizobium quercicola</name>
    <dbReference type="NCBI Taxonomy" id="2901226"/>
    <lineage>
        <taxon>Bacteria</taxon>
        <taxon>Pseudomonadati</taxon>
        <taxon>Pseudomonadota</taxon>
        <taxon>Alphaproteobacteria</taxon>
        <taxon>Hyphomicrobiales</taxon>
        <taxon>Rhizobiaceae</taxon>
        <taxon>Rhizobium/Agrobacterium group</taxon>
        <taxon>Rhizobium</taxon>
    </lineage>
</organism>
<comment type="caution">
    <text evidence="1">The sequence shown here is derived from an EMBL/GenBank/DDBJ whole genome shotgun (WGS) entry which is preliminary data.</text>
</comment>
<dbReference type="RefSeq" id="WP_231814564.1">
    <property type="nucleotide sequence ID" value="NZ_JAJOZR010000007.1"/>
</dbReference>
<dbReference type="AlphaFoldDB" id="A0A9X1NUS8"/>
<name>A0A9X1NUS8_9HYPH</name>
<keyword evidence="2" id="KW-1185">Reference proteome</keyword>
<gene>
    <name evidence="1" type="ORF">LRX75_11700</name>
</gene>
<dbReference type="EMBL" id="JAJOZR010000007">
    <property type="protein sequence ID" value="MCD7109701.1"/>
    <property type="molecule type" value="Genomic_DNA"/>
</dbReference>
<accession>A0A9X1NUS8</accession>
<proteinExistence type="predicted"/>